<keyword evidence="2" id="KW-0378">Hydrolase</keyword>
<evidence type="ECO:0000256" key="1">
    <source>
        <dbReference type="ARBA" id="ARBA00008595"/>
    </source>
</evidence>
<dbReference type="OrthoDB" id="5307922at2759"/>
<dbReference type="AlphaFoldDB" id="A0A261XYG7"/>
<feature type="binding site" evidence="6">
    <location>
        <position position="242"/>
    </location>
    <ligand>
        <name>Ca(2+)</name>
        <dbReference type="ChEBI" id="CHEBI:29108"/>
        <label>1</label>
        <note>catalytic</note>
    </ligand>
</feature>
<dbReference type="PANTHER" id="PTHR11799:SF12">
    <property type="entry name" value="PARAOXONASE-RELATED"/>
    <property type="match status" value="1"/>
</dbReference>
<gene>
    <name evidence="10" type="ORF">BZG36_02995</name>
</gene>
<keyword evidence="11" id="KW-1185">Reference proteome</keyword>
<keyword evidence="6" id="KW-0479">Metal-binding</keyword>
<keyword evidence="6" id="KW-0106">Calcium</keyword>
<evidence type="ECO:0000256" key="3">
    <source>
        <dbReference type="ARBA" id="ARBA00023157"/>
    </source>
</evidence>
<dbReference type="Proteomes" id="UP000242875">
    <property type="component" value="Unassembled WGS sequence"/>
</dbReference>
<evidence type="ECO:0000256" key="4">
    <source>
        <dbReference type="ARBA" id="ARBA00023180"/>
    </source>
</evidence>
<evidence type="ECO:0008006" key="12">
    <source>
        <dbReference type="Google" id="ProtNLM"/>
    </source>
</evidence>
<evidence type="ECO:0000256" key="7">
    <source>
        <dbReference type="PIRSR" id="PIRSR602640-4"/>
    </source>
</evidence>
<dbReference type="Gene3D" id="2.120.10.30">
    <property type="entry name" value="TolB, C-terminal domain"/>
    <property type="match status" value="1"/>
</dbReference>
<feature type="active site" description="Proton acceptor" evidence="5">
    <location>
        <position position="127"/>
    </location>
</feature>
<proteinExistence type="inferred from homology"/>
<comment type="similarity">
    <text evidence="1">Belongs to the paraoxonase family.</text>
</comment>
<name>A0A261XYG7_9FUNG</name>
<accession>A0A261XYG7</accession>
<evidence type="ECO:0000313" key="11">
    <source>
        <dbReference type="Proteomes" id="UP000242875"/>
    </source>
</evidence>
<keyword evidence="4 7" id="KW-0325">Glycoprotein</keyword>
<feature type="chain" id="PRO_5012379250" description="SMP-30/Gluconolactonase/LRE-like region domain-containing protein" evidence="9">
    <location>
        <begin position="22"/>
        <end position="395"/>
    </location>
</feature>
<evidence type="ECO:0000256" key="8">
    <source>
        <dbReference type="SAM" id="MobiDB-lite"/>
    </source>
</evidence>
<protein>
    <recommendedName>
        <fullName evidence="12">SMP-30/Gluconolactonase/LRE-like region domain-containing protein</fullName>
    </recommendedName>
</protein>
<dbReference type="SUPFAM" id="SSF63829">
    <property type="entry name" value="Calcium-dependent phosphotriesterase"/>
    <property type="match status" value="1"/>
</dbReference>
<dbReference type="GO" id="GO:0046872">
    <property type="term" value="F:metal ion binding"/>
    <property type="evidence" value="ECO:0007669"/>
    <property type="project" value="UniProtKB-KW"/>
</dbReference>
<dbReference type="InterPro" id="IPR011042">
    <property type="entry name" value="6-blade_b-propeller_TolB-like"/>
</dbReference>
<comment type="caution">
    <text evidence="10">The sequence shown here is derived from an EMBL/GenBank/DDBJ whole genome shotgun (WGS) entry which is preliminary data.</text>
</comment>
<feature type="region of interest" description="Disordered" evidence="8">
    <location>
        <begin position="286"/>
        <end position="312"/>
    </location>
</feature>
<comment type="cofactor">
    <cofactor evidence="6">
        <name>Ca(2+)</name>
        <dbReference type="ChEBI" id="CHEBI:29108"/>
    </cofactor>
    <text evidence="6">Binds 2 calcium ions per subunit.</text>
</comment>
<feature type="binding site" evidence="6">
    <location>
        <position position="288"/>
    </location>
    <ligand>
        <name>Ca(2+)</name>
        <dbReference type="ChEBI" id="CHEBI:29108"/>
        <label>1</label>
        <note>catalytic</note>
    </ligand>
</feature>
<dbReference type="Pfam" id="PF01731">
    <property type="entry name" value="Arylesterase"/>
    <property type="match status" value="1"/>
</dbReference>
<feature type="binding site" evidence="6">
    <location>
        <position position="184"/>
    </location>
    <ligand>
        <name>Ca(2+)</name>
        <dbReference type="ChEBI" id="CHEBI:29108"/>
        <label>1</label>
        <note>catalytic</note>
    </ligand>
</feature>
<feature type="signal peptide" evidence="9">
    <location>
        <begin position="1"/>
        <end position="21"/>
    </location>
</feature>
<feature type="binding site" evidence="6">
    <location>
        <position position="60"/>
    </location>
    <ligand>
        <name>Ca(2+)</name>
        <dbReference type="ChEBI" id="CHEBI:29108"/>
        <label>1</label>
        <note>catalytic</note>
    </ligand>
</feature>
<evidence type="ECO:0000256" key="5">
    <source>
        <dbReference type="PIRSR" id="PIRSR602640-1"/>
    </source>
</evidence>
<keyword evidence="3" id="KW-1015">Disulfide bond</keyword>
<evidence type="ECO:0000256" key="9">
    <source>
        <dbReference type="SAM" id="SignalP"/>
    </source>
</evidence>
<comment type="PTM">
    <text evidence="7">Glycosylated.</text>
</comment>
<dbReference type="EMBL" id="MVBO01000089">
    <property type="protein sequence ID" value="OZJ03371.1"/>
    <property type="molecule type" value="Genomic_DNA"/>
</dbReference>
<sequence>MAQLSFLGFLLVAVILGSVQQYYRPEIENWIDDVGLFKGAVKNHGMDKCTKIMGPYGVEDMHIHHPSGTVIMAGGDIAARREWFPPTLHFNRSNDVKDPIFTYDLKTNKVQRLTVVNLPEDADLKLHGMDFVEDPKDSRLLYVFFINHRRTGSVVEIMQYRLGSDKIEWLETVKDEQHIYSPNDIAAVSRSEFYVTNFYHYYKEASIMRAVEGLARQAWSTVAFHHANGTMTFVDEHVPTANGIALNGEKTLLWVSANRAGRMYVYRRDPETNAIRKLDQVRVGMYPDNPSVDPTTGPARATDWDKTYDNPDPEAVSATKVVKITPAPINMRRVQEFPKDSPYVRQTERTRFIAQSYIDDDGHKFTHGTIAAISTKWNALLLGSIMGEGIWHCRL</sequence>
<keyword evidence="9" id="KW-0732">Signal</keyword>
<feature type="glycosylation site" description="N-linked (GlcNAc...) asparagine" evidence="7">
    <location>
        <position position="289"/>
    </location>
</feature>
<reference evidence="10 11" key="1">
    <citation type="journal article" date="2017" name="Mycologia">
        <title>Bifiguratus adelaidae, gen. et sp. nov., a new member of Mucoromycotina in endophytic and soil-dwelling habitats.</title>
        <authorList>
            <person name="Torres-Cruz T.J."/>
            <person name="Billingsley Tobias T.L."/>
            <person name="Almatruk M."/>
            <person name="Hesse C."/>
            <person name="Kuske C.R."/>
            <person name="Desiro A."/>
            <person name="Benucci G.M."/>
            <person name="Bonito G."/>
            <person name="Stajich J.E."/>
            <person name="Dunlap C."/>
            <person name="Arnold A.E."/>
            <person name="Porras-Alfaro A."/>
        </authorList>
    </citation>
    <scope>NUCLEOTIDE SEQUENCE [LARGE SCALE GENOMIC DNA]</scope>
    <source>
        <strain evidence="10 11">AZ0501</strain>
    </source>
</reference>
<dbReference type="GO" id="GO:0004064">
    <property type="term" value="F:arylesterase activity"/>
    <property type="evidence" value="ECO:0007669"/>
    <property type="project" value="InterPro"/>
</dbReference>
<evidence type="ECO:0000256" key="6">
    <source>
        <dbReference type="PIRSR" id="PIRSR602640-2"/>
    </source>
</evidence>
<dbReference type="InterPro" id="IPR051288">
    <property type="entry name" value="Serum_paraoxonase/arylesterase"/>
</dbReference>
<evidence type="ECO:0000313" key="10">
    <source>
        <dbReference type="EMBL" id="OZJ03371.1"/>
    </source>
</evidence>
<evidence type="ECO:0000256" key="2">
    <source>
        <dbReference type="ARBA" id="ARBA00022801"/>
    </source>
</evidence>
<dbReference type="InterPro" id="IPR002640">
    <property type="entry name" value="Arylesterase"/>
</dbReference>
<dbReference type="PANTHER" id="PTHR11799">
    <property type="entry name" value="PARAOXONASE"/>
    <property type="match status" value="1"/>
</dbReference>
<feature type="binding site" evidence="6">
    <location>
        <position position="183"/>
    </location>
    <ligand>
        <name>Ca(2+)</name>
        <dbReference type="ChEBI" id="CHEBI:29108"/>
        <label>1</label>
        <note>catalytic</note>
    </ligand>
</feature>
<organism evidence="10 11">
    <name type="scientific">Bifiguratus adelaidae</name>
    <dbReference type="NCBI Taxonomy" id="1938954"/>
    <lineage>
        <taxon>Eukaryota</taxon>
        <taxon>Fungi</taxon>
        <taxon>Fungi incertae sedis</taxon>
        <taxon>Mucoromycota</taxon>
        <taxon>Mucoromycotina</taxon>
        <taxon>Endogonomycetes</taxon>
        <taxon>Endogonales</taxon>
        <taxon>Endogonales incertae sedis</taxon>
        <taxon>Bifiguratus</taxon>
    </lineage>
</organism>
<feature type="binding site" evidence="6">
    <location>
        <position position="289"/>
    </location>
    <ligand>
        <name>Ca(2+)</name>
        <dbReference type="ChEBI" id="CHEBI:29108"/>
        <label>1</label>
        <note>catalytic</note>
    </ligand>
</feature>